<gene>
    <name evidence="5" type="ORF">SAMN03080601_02220</name>
</gene>
<dbReference type="Pfam" id="PF02894">
    <property type="entry name" value="GFO_IDH_MocA_C"/>
    <property type="match status" value="1"/>
</dbReference>
<feature type="domain" description="Gfo/Idh/MocA-like oxidoreductase C-terminal" evidence="4">
    <location>
        <begin position="134"/>
        <end position="337"/>
    </location>
</feature>
<accession>A0A1T5HBT2</accession>
<evidence type="ECO:0000259" key="3">
    <source>
        <dbReference type="Pfam" id="PF01408"/>
    </source>
</evidence>
<proteinExistence type="inferred from homology"/>
<dbReference type="InterPro" id="IPR036291">
    <property type="entry name" value="NAD(P)-bd_dom_sf"/>
</dbReference>
<dbReference type="InterPro" id="IPR000683">
    <property type="entry name" value="Gfo/Idh/MocA-like_OxRdtase_N"/>
</dbReference>
<sequence length="340" mass="38288">MSHPIITAIASYGMSGQVFHGPLLKINSGFRVKTIMQRSSDSALSVFPDSKIVRDFNDILKDKEVELVIVNTPDYLHYEQAKSALNAGKHVVVEKPFVQTVEQGEELIELAQKKGVLLSVFQNRRWDNSFLTVKKVLEEGLIGRLVEYEARYNRYRTFIQDSWKEDGNLGTGILQNLGSHLIDQALVLFGSPKSVSGNLHAMRDGSKVHDFFDLQLHYPETSVTLKASYLVREEMPAYMLHGVNGSFIKYGLDPQEEALKNGHLPNEPQWGTDPENLWGLLNSDVSGLHFRGKIETVAGNYSAYYDNLHQSIRFGAESAVKPLESLEGIRIIEEVLRKNI</sequence>
<dbReference type="KEGG" id="asx:CDL62_17195"/>
<dbReference type="PANTHER" id="PTHR43708:SF5">
    <property type="entry name" value="CONSERVED EXPRESSED OXIDOREDUCTASE (EUROFUNG)-RELATED"/>
    <property type="match status" value="1"/>
</dbReference>
<dbReference type="AlphaFoldDB" id="A0A1T5HBT2"/>
<dbReference type="OrthoDB" id="9815825at2"/>
<keyword evidence="6" id="KW-1185">Reference proteome</keyword>
<dbReference type="EMBL" id="FUYV01000012">
    <property type="protein sequence ID" value="SKC18175.1"/>
    <property type="molecule type" value="Genomic_DNA"/>
</dbReference>
<dbReference type="Gene3D" id="3.40.50.720">
    <property type="entry name" value="NAD(P)-binding Rossmann-like Domain"/>
    <property type="match status" value="1"/>
</dbReference>
<evidence type="ECO:0000313" key="5">
    <source>
        <dbReference type="EMBL" id="SKC18175.1"/>
    </source>
</evidence>
<name>A0A1T5HBT2_9BACT</name>
<evidence type="ECO:0000256" key="1">
    <source>
        <dbReference type="ARBA" id="ARBA00010928"/>
    </source>
</evidence>
<dbReference type="InterPro" id="IPR051317">
    <property type="entry name" value="Gfo/Idh/MocA_oxidoreduct"/>
</dbReference>
<dbReference type="STRING" id="889453.SAMN03080601_02220"/>
<feature type="domain" description="Gfo/Idh/MocA-like oxidoreductase N-terminal" evidence="3">
    <location>
        <begin position="9"/>
        <end position="120"/>
    </location>
</feature>
<evidence type="ECO:0000256" key="2">
    <source>
        <dbReference type="ARBA" id="ARBA00023002"/>
    </source>
</evidence>
<dbReference type="SUPFAM" id="SSF51735">
    <property type="entry name" value="NAD(P)-binding Rossmann-fold domains"/>
    <property type="match status" value="1"/>
</dbReference>
<dbReference type="Pfam" id="PF01408">
    <property type="entry name" value="GFO_IDH_MocA"/>
    <property type="match status" value="1"/>
</dbReference>
<dbReference type="PANTHER" id="PTHR43708">
    <property type="entry name" value="CONSERVED EXPRESSED OXIDOREDUCTASE (EUROFUNG)"/>
    <property type="match status" value="1"/>
</dbReference>
<dbReference type="InterPro" id="IPR004104">
    <property type="entry name" value="Gfo/Idh/MocA-like_OxRdtase_C"/>
</dbReference>
<dbReference type="Gene3D" id="3.30.360.10">
    <property type="entry name" value="Dihydrodipicolinate Reductase, domain 2"/>
    <property type="match status" value="1"/>
</dbReference>
<dbReference type="RefSeq" id="WP_079557942.1">
    <property type="nucleotide sequence ID" value="NZ_CP021904.1"/>
</dbReference>
<dbReference type="GO" id="GO:0000166">
    <property type="term" value="F:nucleotide binding"/>
    <property type="evidence" value="ECO:0007669"/>
    <property type="project" value="InterPro"/>
</dbReference>
<keyword evidence="2" id="KW-0560">Oxidoreductase</keyword>
<dbReference type="Proteomes" id="UP000191055">
    <property type="component" value="Unassembled WGS sequence"/>
</dbReference>
<protein>
    <submittedName>
        <fullName evidence="5">Predicted dehydrogenase</fullName>
    </submittedName>
</protein>
<reference evidence="5 6" key="1">
    <citation type="submission" date="2017-02" db="EMBL/GenBank/DDBJ databases">
        <authorList>
            <person name="Peterson S.W."/>
        </authorList>
    </citation>
    <scope>NUCLEOTIDE SEQUENCE [LARGE SCALE GENOMIC DNA]</scope>
    <source>
        <strain evidence="5 6">DSM 24412</strain>
    </source>
</reference>
<organism evidence="5 6">
    <name type="scientific">Alkalitalea saponilacus</name>
    <dbReference type="NCBI Taxonomy" id="889453"/>
    <lineage>
        <taxon>Bacteria</taxon>
        <taxon>Pseudomonadati</taxon>
        <taxon>Bacteroidota</taxon>
        <taxon>Bacteroidia</taxon>
        <taxon>Marinilabiliales</taxon>
        <taxon>Marinilabiliaceae</taxon>
        <taxon>Alkalitalea</taxon>
    </lineage>
</organism>
<dbReference type="GO" id="GO:0016491">
    <property type="term" value="F:oxidoreductase activity"/>
    <property type="evidence" value="ECO:0007669"/>
    <property type="project" value="UniProtKB-KW"/>
</dbReference>
<evidence type="ECO:0000259" key="4">
    <source>
        <dbReference type="Pfam" id="PF02894"/>
    </source>
</evidence>
<evidence type="ECO:0000313" key="6">
    <source>
        <dbReference type="Proteomes" id="UP000191055"/>
    </source>
</evidence>
<comment type="similarity">
    <text evidence="1">Belongs to the Gfo/Idh/MocA family.</text>
</comment>